<proteinExistence type="predicted"/>
<dbReference type="RefSeq" id="WP_241969138.1">
    <property type="nucleotide sequence ID" value="NZ_SGWW01000002.1"/>
</dbReference>
<accession>A0A4Q7LV72</accession>
<dbReference type="InterPro" id="IPR003825">
    <property type="entry name" value="Colicin-V_CvpA"/>
</dbReference>
<dbReference type="InterPro" id="IPR043504">
    <property type="entry name" value="Peptidase_S1_PA_chymotrypsin"/>
</dbReference>
<dbReference type="GO" id="GO:0016020">
    <property type="term" value="C:membrane"/>
    <property type="evidence" value="ECO:0007669"/>
    <property type="project" value="UniProtKB-SubCell"/>
</dbReference>
<feature type="transmembrane region" description="Helical" evidence="5">
    <location>
        <begin position="6"/>
        <end position="23"/>
    </location>
</feature>
<dbReference type="Pfam" id="PF13365">
    <property type="entry name" value="Trypsin_2"/>
    <property type="match status" value="1"/>
</dbReference>
<dbReference type="Proteomes" id="UP000293519">
    <property type="component" value="Unassembled WGS sequence"/>
</dbReference>
<keyword evidence="4 5" id="KW-0472">Membrane</keyword>
<evidence type="ECO:0000256" key="5">
    <source>
        <dbReference type="SAM" id="Phobius"/>
    </source>
</evidence>
<feature type="transmembrane region" description="Helical" evidence="5">
    <location>
        <begin position="63"/>
        <end position="83"/>
    </location>
</feature>
<dbReference type="AlphaFoldDB" id="A0A4Q7LV72"/>
<evidence type="ECO:0000256" key="4">
    <source>
        <dbReference type="ARBA" id="ARBA00023136"/>
    </source>
</evidence>
<organism evidence="6 7">
    <name type="scientific">Microcella putealis</name>
    <dbReference type="NCBI Taxonomy" id="337005"/>
    <lineage>
        <taxon>Bacteria</taxon>
        <taxon>Bacillati</taxon>
        <taxon>Actinomycetota</taxon>
        <taxon>Actinomycetes</taxon>
        <taxon>Micrococcales</taxon>
        <taxon>Microbacteriaceae</taxon>
        <taxon>Microcella</taxon>
    </lineage>
</organism>
<feature type="transmembrane region" description="Helical" evidence="5">
    <location>
        <begin position="104"/>
        <end position="127"/>
    </location>
</feature>
<protein>
    <submittedName>
        <fullName evidence="6">Colicin V production protein</fullName>
    </submittedName>
</protein>
<keyword evidence="7" id="KW-1185">Reference proteome</keyword>
<sequence>MTLTIILDVVLIIAIIGGLVRGARAGFVFTLGATIGAVVGAVAAVFLVPLVSGWVPDPVWRPVAALGMLLVLITAGLSLGEVIGHALRRGVVKALRPLDRVAGFVAGGIVAILVMALAGSTVTALGIPVVSSSTANSAVLRTIDRLTPDPVARAIAALRGAVVDQGIPRIAEAFGSAGPVSPPAIDAGSAALTEAAASVGRVTGAAYACGQIQSGTAFVIGPDRLLTNAHVVAGVDTPLVELPGAGAREGRIVYFDPQQDIAVIAIDGLDARVLPTATTLERGDVGAVQGYPFGGRFQSGGAEVVAVGEIAAESIDGSSRASRDSYTLAATVNPGNSGGPVLTLDGAVAGMVYAKAQLRDDIGYAHTMAELDPVIAAAPTLSGSVESGSCRL</sequence>
<gene>
    <name evidence="6" type="ORF">EV141_1333</name>
</gene>
<dbReference type="PANTHER" id="PTHR43019:SF23">
    <property type="entry name" value="PROTEASE DO-LIKE 5, CHLOROPLASTIC"/>
    <property type="match status" value="1"/>
</dbReference>
<dbReference type="InterPro" id="IPR009003">
    <property type="entry name" value="Peptidase_S1_PA"/>
</dbReference>
<name>A0A4Q7LV72_9MICO</name>
<evidence type="ECO:0000256" key="3">
    <source>
        <dbReference type="ARBA" id="ARBA00022989"/>
    </source>
</evidence>
<dbReference type="SUPFAM" id="SSF50494">
    <property type="entry name" value="Trypsin-like serine proteases"/>
    <property type="match status" value="1"/>
</dbReference>
<dbReference type="GO" id="GO:0004252">
    <property type="term" value="F:serine-type endopeptidase activity"/>
    <property type="evidence" value="ECO:0007669"/>
    <property type="project" value="InterPro"/>
</dbReference>
<feature type="transmembrane region" description="Helical" evidence="5">
    <location>
        <begin position="28"/>
        <end position="51"/>
    </location>
</feature>
<dbReference type="InterPro" id="IPR001940">
    <property type="entry name" value="Peptidase_S1C"/>
</dbReference>
<keyword evidence="2 5" id="KW-0812">Transmembrane</keyword>
<dbReference type="Gene3D" id="2.40.10.10">
    <property type="entry name" value="Trypsin-like serine proteases"/>
    <property type="match status" value="2"/>
</dbReference>
<dbReference type="NCBIfam" id="NF033740">
    <property type="entry name" value="MarP_fam_protase"/>
    <property type="match status" value="1"/>
</dbReference>
<dbReference type="InterPro" id="IPR047680">
    <property type="entry name" value="MarP-like"/>
</dbReference>
<evidence type="ECO:0000313" key="6">
    <source>
        <dbReference type="EMBL" id="RZS57619.1"/>
    </source>
</evidence>
<evidence type="ECO:0000256" key="2">
    <source>
        <dbReference type="ARBA" id="ARBA00022692"/>
    </source>
</evidence>
<dbReference type="EMBL" id="SGWW01000002">
    <property type="protein sequence ID" value="RZS57619.1"/>
    <property type="molecule type" value="Genomic_DNA"/>
</dbReference>
<dbReference type="PRINTS" id="PR00834">
    <property type="entry name" value="PROTEASES2C"/>
</dbReference>
<comment type="subcellular location">
    <subcellularLocation>
        <location evidence="1">Membrane</location>
        <topology evidence="1">Multi-pass membrane protein</topology>
    </subcellularLocation>
</comment>
<dbReference type="GO" id="GO:0009403">
    <property type="term" value="P:toxin biosynthetic process"/>
    <property type="evidence" value="ECO:0007669"/>
    <property type="project" value="InterPro"/>
</dbReference>
<comment type="caution">
    <text evidence="6">The sequence shown here is derived from an EMBL/GenBank/DDBJ whole genome shotgun (WGS) entry which is preliminary data.</text>
</comment>
<keyword evidence="3 5" id="KW-1133">Transmembrane helix</keyword>
<evidence type="ECO:0000313" key="7">
    <source>
        <dbReference type="Proteomes" id="UP000293519"/>
    </source>
</evidence>
<dbReference type="Pfam" id="PF02674">
    <property type="entry name" value="Colicin_V"/>
    <property type="match status" value="1"/>
</dbReference>
<dbReference type="PANTHER" id="PTHR43019">
    <property type="entry name" value="SERINE ENDOPROTEASE DEGS"/>
    <property type="match status" value="1"/>
</dbReference>
<dbReference type="GO" id="GO:0006508">
    <property type="term" value="P:proteolysis"/>
    <property type="evidence" value="ECO:0007669"/>
    <property type="project" value="InterPro"/>
</dbReference>
<reference evidence="6 7" key="1">
    <citation type="journal article" date="2015" name="Stand. Genomic Sci.">
        <title>Genomic Encyclopedia of Bacterial and Archaeal Type Strains, Phase III: the genomes of soil and plant-associated and newly described type strains.</title>
        <authorList>
            <person name="Whitman W.B."/>
            <person name="Woyke T."/>
            <person name="Klenk H.P."/>
            <person name="Zhou Y."/>
            <person name="Lilburn T.G."/>
            <person name="Beck B.J."/>
            <person name="De Vos P."/>
            <person name="Vandamme P."/>
            <person name="Eisen J.A."/>
            <person name="Garrity G."/>
            <person name="Hugenholtz P."/>
            <person name="Kyrpides N.C."/>
        </authorList>
    </citation>
    <scope>NUCLEOTIDE SEQUENCE [LARGE SCALE GENOMIC DNA]</scope>
    <source>
        <strain evidence="6 7">CV2</strain>
    </source>
</reference>
<evidence type="ECO:0000256" key="1">
    <source>
        <dbReference type="ARBA" id="ARBA00004141"/>
    </source>
</evidence>